<evidence type="ECO:0000313" key="6">
    <source>
        <dbReference type="Proteomes" id="UP000031668"/>
    </source>
</evidence>
<evidence type="ECO:0000256" key="1">
    <source>
        <dbReference type="ARBA" id="ARBA00009283"/>
    </source>
</evidence>
<evidence type="ECO:0000256" key="2">
    <source>
        <dbReference type="ARBA" id="ARBA00022801"/>
    </source>
</evidence>
<proteinExistence type="inferred from homology"/>
<dbReference type="GO" id="GO:0005886">
    <property type="term" value="C:plasma membrane"/>
    <property type="evidence" value="ECO:0007669"/>
    <property type="project" value="TreeGrafter"/>
</dbReference>
<comment type="caution">
    <text evidence="5">The sequence shown here is derived from an EMBL/GenBank/DDBJ whole genome shotgun (WGS) entry which is preliminary data.</text>
</comment>
<feature type="transmembrane region" description="Helical" evidence="4">
    <location>
        <begin position="12"/>
        <end position="32"/>
    </location>
</feature>
<dbReference type="GO" id="GO:0045134">
    <property type="term" value="F:UDP phosphatase activity"/>
    <property type="evidence" value="ECO:0007669"/>
    <property type="project" value="TreeGrafter"/>
</dbReference>
<keyword evidence="2 5" id="KW-0378">Hydrolase</keyword>
<dbReference type="EMBL" id="JWZT01004858">
    <property type="protein sequence ID" value="KII62879.1"/>
    <property type="molecule type" value="Genomic_DNA"/>
</dbReference>
<keyword evidence="4" id="KW-1133">Transmembrane helix</keyword>
<dbReference type="OrthoDB" id="6372431at2759"/>
<dbReference type="InterPro" id="IPR000407">
    <property type="entry name" value="GDA1_CD39_NTPase"/>
</dbReference>
<keyword evidence="4" id="KW-0472">Membrane</keyword>
<dbReference type="Proteomes" id="UP000031668">
    <property type="component" value="Unassembled WGS sequence"/>
</dbReference>
<feature type="transmembrane region" description="Helical" evidence="4">
    <location>
        <begin position="432"/>
        <end position="451"/>
    </location>
</feature>
<evidence type="ECO:0000256" key="3">
    <source>
        <dbReference type="PIRSR" id="PIRSR600407-1"/>
    </source>
</evidence>
<dbReference type="AlphaFoldDB" id="A0A0C2MEQ2"/>
<keyword evidence="6" id="KW-1185">Reference proteome</keyword>
<protein>
    <submittedName>
        <fullName evidence="5">Ectonucleoside triphosphate diphosphohydrolase 8</fullName>
    </submittedName>
</protein>
<dbReference type="GO" id="GO:0004382">
    <property type="term" value="F:GDP phosphatase activity"/>
    <property type="evidence" value="ECO:0007669"/>
    <property type="project" value="TreeGrafter"/>
</dbReference>
<keyword evidence="4" id="KW-0812">Transmembrane</keyword>
<sequence length="464" mass="53067">MAATKRDYHISLICMFVLAICFLAVALFGFFYRPSEIYEYGVVVDISSYDIEFNLYRWKNRKSIANTAHVKKKHTHSCDIDVHQKRLNVDFLREKMFSCVKEIISHVENFELYNSTIFIYGTELTRLMCESEFDKCNIIFGTIADVISSFEMRVVITNVKPLTGYDEALFGWISINRHLKNLQNGKTGLESYGGLDMKNYSLLISLETGGPYVSNSSKHNSAKHTVYGYAYHVAGVDMMCYGVRQGYERVTYNFLKEASVWTNAITHPCHTKNSFYDLDPTKLQSLCLTESVSSFKSYYRVTGAWDYDKCLALIHQAIDQTEKKFGLISDFKKDFDLSGRIFFGISRLAEVAAAIDFHKKPWSCVQILPMNHFTASVFDTLYMYVLISEKLGIDPLSVILGHKEKLETLTGSMIYHSREITPRKAGCIVGKFGLMHIFFSLFVFTGLGVFLTRKSRSVDKEIIV</sequence>
<dbReference type="Gene3D" id="3.30.420.150">
    <property type="entry name" value="Exopolyphosphatase. Domain 2"/>
    <property type="match status" value="1"/>
</dbReference>
<name>A0A0C2MEQ2_THEKT</name>
<dbReference type="GO" id="GO:0017111">
    <property type="term" value="F:ribonucleoside triphosphate phosphatase activity"/>
    <property type="evidence" value="ECO:0007669"/>
    <property type="project" value="TreeGrafter"/>
</dbReference>
<dbReference type="PANTHER" id="PTHR11782:SF83">
    <property type="entry name" value="GUANOSINE-DIPHOSPHATASE"/>
    <property type="match status" value="1"/>
</dbReference>
<evidence type="ECO:0000256" key="4">
    <source>
        <dbReference type="SAM" id="Phobius"/>
    </source>
</evidence>
<organism evidence="5 6">
    <name type="scientific">Thelohanellus kitauei</name>
    <name type="common">Myxosporean</name>
    <dbReference type="NCBI Taxonomy" id="669202"/>
    <lineage>
        <taxon>Eukaryota</taxon>
        <taxon>Metazoa</taxon>
        <taxon>Cnidaria</taxon>
        <taxon>Myxozoa</taxon>
        <taxon>Myxosporea</taxon>
        <taxon>Bivalvulida</taxon>
        <taxon>Platysporina</taxon>
        <taxon>Myxobolidae</taxon>
        <taxon>Thelohanellus</taxon>
    </lineage>
</organism>
<dbReference type="Pfam" id="PF01150">
    <property type="entry name" value="GDA1_CD39"/>
    <property type="match status" value="1"/>
</dbReference>
<dbReference type="PANTHER" id="PTHR11782">
    <property type="entry name" value="ADENOSINE/GUANOSINE DIPHOSPHATASE"/>
    <property type="match status" value="1"/>
</dbReference>
<reference evidence="5 6" key="1">
    <citation type="journal article" date="2014" name="Genome Biol. Evol.">
        <title>The genome of the myxosporean Thelohanellus kitauei shows adaptations to nutrient acquisition within its fish host.</title>
        <authorList>
            <person name="Yang Y."/>
            <person name="Xiong J."/>
            <person name="Zhou Z."/>
            <person name="Huo F."/>
            <person name="Miao W."/>
            <person name="Ran C."/>
            <person name="Liu Y."/>
            <person name="Zhang J."/>
            <person name="Feng J."/>
            <person name="Wang M."/>
            <person name="Wang M."/>
            <person name="Wang L."/>
            <person name="Yao B."/>
        </authorList>
    </citation>
    <scope>NUCLEOTIDE SEQUENCE [LARGE SCALE GENOMIC DNA]</scope>
    <source>
        <strain evidence="5">Wuqing</strain>
    </source>
</reference>
<evidence type="ECO:0000313" key="5">
    <source>
        <dbReference type="EMBL" id="KII62879.1"/>
    </source>
</evidence>
<comment type="similarity">
    <text evidence="1">Belongs to the GDA1/CD39 NTPase family.</text>
</comment>
<gene>
    <name evidence="5" type="ORF">RF11_12240</name>
</gene>
<dbReference type="GO" id="GO:0009134">
    <property type="term" value="P:nucleoside diphosphate catabolic process"/>
    <property type="evidence" value="ECO:0007669"/>
    <property type="project" value="TreeGrafter"/>
</dbReference>
<feature type="active site" description="Proton acceptor" evidence="3">
    <location>
        <position position="167"/>
    </location>
</feature>
<accession>A0A0C2MEQ2</accession>